<evidence type="ECO:0000313" key="1">
    <source>
        <dbReference type="EMBL" id="TDL17790.1"/>
    </source>
</evidence>
<keyword evidence="2" id="KW-1185">Reference proteome</keyword>
<dbReference type="AlphaFoldDB" id="A0A4Y7PTD5"/>
<reference evidence="1 2" key="1">
    <citation type="submission" date="2018-06" db="EMBL/GenBank/DDBJ databases">
        <title>A transcriptomic atlas of mushroom development highlights an independent origin of complex multicellularity.</title>
        <authorList>
            <consortium name="DOE Joint Genome Institute"/>
            <person name="Krizsan K."/>
            <person name="Almasi E."/>
            <person name="Merenyi Z."/>
            <person name="Sahu N."/>
            <person name="Viragh M."/>
            <person name="Koszo T."/>
            <person name="Mondo S."/>
            <person name="Kiss B."/>
            <person name="Balint B."/>
            <person name="Kues U."/>
            <person name="Barry K."/>
            <person name="Hegedus J.C."/>
            <person name="Henrissat B."/>
            <person name="Johnson J."/>
            <person name="Lipzen A."/>
            <person name="Ohm R."/>
            <person name="Nagy I."/>
            <person name="Pangilinan J."/>
            <person name="Yan J."/>
            <person name="Xiong Y."/>
            <person name="Grigoriev I.V."/>
            <person name="Hibbett D.S."/>
            <person name="Nagy L.G."/>
        </authorList>
    </citation>
    <scope>NUCLEOTIDE SEQUENCE [LARGE SCALE GENOMIC DNA]</scope>
    <source>
        <strain evidence="1 2">SZMC22713</strain>
    </source>
</reference>
<accession>A0A4Y7PTD5</accession>
<sequence length="108" mass="12282">MQYSVLAMDSTVSQTNITLMLPFHRTRRSSPSTTAINVRRVTADLPIRFRFMPYTLTIDLAGIIKVTFRSPVGRWPISLIYTSLSRCSNQLGSEQHGGVFEGYSDYCW</sequence>
<dbReference type="VEuPathDB" id="FungiDB:BD410DRAFT_536839"/>
<dbReference type="Proteomes" id="UP000294933">
    <property type="component" value="Unassembled WGS sequence"/>
</dbReference>
<evidence type="ECO:0000313" key="2">
    <source>
        <dbReference type="Proteomes" id="UP000294933"/>
    </source>
</evidence>
<organism evidence="1 2">
    <name type="scientific">Rickenella mellea</name>
    <dbReference type="NCBI Taxonomy" id="50990"/>
    <lineage>
        <taxon>Eukaryota</taxon>
        <taxon>Fungi</taxon>
        <taxon>Dikarya</taxon>
        <taxon>Basidiomycota</taxon>
        <taxon>Agaricomycotina</taxon>
        <taxon>Agaricomycetes</taxon>
        <taxon>Hymenochaetales</taxon>
        <taxon>Rickenellaceae</taxon>
        <taxon>Rickenella</taxon>
    </lineage>
</organism>
<proteinExistence type="predicted"/>
<protein>
    <submittedName>
        <fullName evidence="1">Uncharacterized protein</fullName>
    </submittedName>
</protein>
<gene>
    <name evidence="1" type="ORF">BD410DRAFT_536839</name>
</gene>
<dbReference type="EMBL" id="ML170216">
    <property type="protein sequence ID" value="TDL17790.1"/>
    <property type="molecule type" value="Genomic_DNA"/>
</dbReference>
<name>A0A4Y7PTD5_9AGAM</name>